<reference evidence="2" key="3">
    <citation type="submission" date="2015-04" db="UniProtKB">
        <authorList>
            <consortium name="EnsemblPlants"/>
        </authorList>
    </citation>
    <scope>IDENTIFICATION</scope>
    <source>
        <strain evidence="2">cv. Jemalong A17</strain>
    </source>
</reference>
<proteinExistence type="predicted"/>
<gene>
    <name evidence="1" type="ordered locus">MTR_1g102365</name>
</gene>
<reference evidence="1 3" key="1">
    <citation type="journal article" date="2011" name="Nature">
        <title>The Medicago genome provides insight into the evolution of rhizobial symbioses.</title>
        <authorList>
            <person name="Young N.D."/>
            <person name="Debelle F."/>
            <person name="Oldroyd G.E."/>
            <person name="Geurts R."/>
            <person name="Cannon S.B."/>
            <person name="Udvardi M.K."/>
            <person name="Benedito V.A."/>
            <person name="Mayer K.F."/>
            <person name="Gouzy J."/>
            <person name="Schoof H."/>
            <person name="Van de Peer Y."/>
            <person name="Proost S."/>
            <person name="Cook D.R."/>
            <person name="Meyers B.C."/>
            <person name="Spannagl M."/>
            <person name="Cheung F."/>
            <person name="De Mita S."/>
            <person name="Krishnakumar V."/>
            <person name="Gundlach H."/>
            <person name="Zhou S."/>
            <person name="Mudge J."/>
            <person name="Bharti A.K."/>
            <person name="Murray J.D."/>
            <person name="Naoumkina M.A."/>
            <person name="Rosen B."/>
            <person name="Silverstein K.A."/>
            <person name="Tang H."/>
            <person name="Rombauts S."/>
            <person name="Zhao P.X."/>
            <person name="Zhou P."/>
            <person name="Barbe V."/>
            <person name="Bardou P."/>
            <person name="Bechner M."/>
            <person name="Bellec A."/>
            <person name="Berger A."/>
            <person name="Berges H."/>
            <person name="Bidwell S."/>
            <person name="Bisseling T."/>
            <person name="Choisne N."/>
            <person name="Couloux A."/>
            <person name="Denny R."/>
            <person name="Deshpande S."/>
            <person name="Dai X."/>
            <person name="Doyle J.J."/>
            <person name="Dudez A.M."/>
            <person name="Farmer A.D."/>
            <person name="Fouteau S."/>
            <person name="Franken C."/>
            <person name="Gibelin C."/>
            <person name="Gish J."/>
            <person name="Goldstein S."/>
            <person name="Gonzalez A.J."/>
            <person name="Green P.J."/>
            <person name="Hallab A."/>
            <person name="Hartog M."/>
            <person name="Hua A."/>
            <person name="Humphray S.J."/>
            <person name="Jeong D.H."/>
            <person name="Jing Y."/>
            <person name="Jocker A."/>
            <person name="Kenton S.M."/>
            <person name="Kim D.J."/>
            <person name="Klee K."/>
            <person name="Lai H."/>
            <person name="Lang C."/>
            <person name="Lin S."/>
            <person name="Macmil S.L."/>
            <person name="Magdelenat G."/>
            <person name="Matthews L."/>
            <person name="McCorrison J."/>
            <person name="Monaghan E.L."/>
            <person name="Mun J.H."/>
            <person name="Najar F.Z."/>
            <person name="Nicholson C."/>
            <person name="Noirot C."/>
            <person name="O'Bleness M."/>
            <person name="Paule C.R."/>
            <person name="Poulain J."/>
            <person name="Prion F."/>
            <person name="Qin B."/>
            <person name="Qu C."/>
            <person name="Retzel E.F."/>
            <person name="Riddle C."/>
            <person name="Sallet E."/>
            <person name="Samain S."/>
            <person name="Samson N."/>
            <person name="Sanders I."/>
            <person name="Saurat O."/>
            <person name="Scarpelli C."/>
            <person name="Schiex T."/>
            <person name="Segurens B."/>
            <person name="Severin A.J."/>
            <person name="Sherrier D.J."/>
            <person name="Shi R."/>
            <person name="Sims S."/>
            <person name="Singer S.R."/>
            <person name="Sinharoy S."/>
            <person name="Sterck L."/>
            <person name="Viollet A."/>
            <person name="Wang B.B."/>
            <person name="Wang K."/>
            <person name="Wang M."/>
            <person name="Wang X."/>
            <person name="Warfsmann J."/>
            <person name="Weissenbach J."/>
            <person name="White D.D."/>
            <person name="White J.D."/>
            <person name="Wiley G.B."/>
            <person name="Wincker P."/>
            <person name="Xing Y."/>
            <person name="Yang L."/>
            <person name="Yao Z."/>
            <person name="Ying F."/>
            <person name="Zhai J."/>
            <person name="Zhou L."/>
            <person name="Zuber A."/>
            <person name="Denarie J."/>
            <person name="Dixon R.A."/>
            <person name="May G.D."/>
            <person name="Schwartz D.C."/>
            <person name="Rogers J."/>
            <person name="Quetier F."/>
            <person name="Town C.D."/>
            <person name="Roe B.A."/>
        </authorList>
    </citation>
    <scope>NUCLEOTIDE SEQUENCE [LARGE SCALE GENOMIC DNA]</scope>
    <source>
        <strain evidence="1">A17</strain>
        <strain evidence="2 3">cv. Jemalong A17</strain>
    </source>
</reference>
<evidence type="ECO:0000313" key="1">
    <source>
        <dbReference type="EMBL" id="KEH43756.1"/>
    </source>
</evidence>
<dbReference type="EMBL" id="CM001217">
    <property type="protein sequence ID" value="KEH43756.1"/>
    <property type="molecule type" value="Genomic_DNA"/>
</dbReference>
<reference evidence="1 3" key="2">
    <citation type="journal article" date="2014" name="BMC Genomics">
        <title>An improved genome release (version Mt4.0) for the model legume Medicago truncatula.</title>
        <authorList>
            <person name="Tang H."/>
            <person name="Krishnakumar V."/>
            <person name="Bidwell S."/>
            <person name="Rosen B."/>
            <person name="Chan A."/>
            <person name="Zhou S."/>
            <person name="Gentzbittel L."/>
            <person name="Childs K.L."/>
            <person name="Yandell M."/>
            <person name="Gundlach H."/>
            <person name="Mayer K.F."/>
            <person name="Schwartz D.C."/>
            <person name="Town C.D."/>
        </authorList>
    </citation>
    <scope>GENOME REANNOTATION</scope>
    <source>
        <strain evidence="1">A17</strain>
        <strain evidence="2 3">cv. Jemalong A17</strain>
    </source>
</reference>
<protein>
    <submittedName>
        <fullName evidence="1 2">Uncharacterized protein</fullName>
    </submittedName>
</protein>
<keyword evidence="3" id="KW-1185">Reference proteome</keyword>
<name>A0A072VQ15_MEDTR</name>
<dbReference type="HOGENOM" id="CLU_2546021_0_0_1"/>
<evidence type="ECO:0000313" key="3">
    <source>
        <dbReference type="Proteomes" id="UP000002051"/>
    </source>
</evidence>
<accession>A0A072VQ15</accession>
<sequence length="83" mass="9389">MDPRYLNRVTQGGNHTLLKLVSNLLFNFSLDSPNRATSYAKGIHLGANSWTCFRSMYGTDWVGKDIVDLLLLTVQAHVTYNQE</sequence>
<dbReference type="Proteomes" id="UP000002051">
    <property type="component" value="Unassembled WGS sequence"/>
</dbReference>
<evidence type="ECO:0000313" key="2">
    <source>
        <dbReference type="EnsemblPlants" id="KEH43756"/>
    </source>
</evidence>
<dbReference type="EnsemblPlants" id="KEH43756">
    <property type="protein sequence ID" value="KEH43756"/>
    <property type="gene ID" value="MTR_1g102365"/>
</dbReference>
<dbReference type="AlphaFoldDB" id="A0A072VQ15"/>
<organism evidence="1 3">
    <name type="scientific">Medicago truncatula</name>
    <name type="common">Barrel medic</name>
    <name type="synonym">Medicago tribuloides</name>
    <dbReference type="NCBI Taxonomy" id="3880"/>
    <lineage>
        <taxon>Eukaryota</taxon>
        <taxon>Viridiplantae</taxon>
        <taxon>Streptophyta</taxon>
        <taxon>Embryophyta</taxon>
        <taxon>Tracheophyta</taxon>
        <taxon>Spermatophyta</taxon>
        <taxon>Magnoliopsida</taxon>
        <taxon>eudicotyledons</taxon>
        <taxon>Gunneridae</taxon>
        <taxon>Pentapetalae</taxon>
        <taxon>rosids</taxon>
        <taxon>fabids</taxon>
        <taxon>Fabales</taxon>
        <taxon>Fabaceae</taxon>
        <taxon>Papilionoideae</taxon>
        <taxon>50 kb inversion clade</taxon>
        <taxon>NPAAA clade</taxon>
        <taxon>Hologalegina</taxon>
        <taxon>IRL clade</taxon>
        <taxon>Trifolieae</taxon>
        <taxon>Medicago</taxon>
    </lineage>
</organism>